<organism evidence="4 5">
    <name type="scientific">Cyphellophora attinorum</name>
    <dbReference type="NCBI Taxonomy" id="1664694"/>
    <lineage>
        <taxon>Eukaryota</taxon>
        <taxon>Fungi</taxon>
        <taxon>Dikarya</taxon>
        <taxon>Ascomycota</taxon>
        <taxon>Pezizomycotina</taxon>
        <taxon>Eurotiomycetes</taxon>
        <taxon>Chaetothyriomycetidae</taxon>
        <taxon>Chaetothyriales</taxon>
        <taxon>Cyphellophoraceae</taxon>
        <taxon>Cyphellophora</taxon>
    </lineage>
</organism>
<name>A0A0N0NL25_9EURO</name>
<dbReference type="InterPro" id="IPR057776">
    <property type="entry name" value="UTP23_sensor"/>
</dbReference>
<feature type="region of interest" description="Disordered" evidence="2">
    <location>
        <begin position="72"/>
        <end position="91"/>
    </location>
</feature>
<dbReference type="STRING" id="1664694.A0A0N0NL25"/>
<dbReference type="VEuPathDB" id="FungiDB:AB675_4102"/>
<feature type="region of interest" description="Disordered" evidence="2">
    <location>
        <begin position="195"/>
        <end position="318"/>
    </location>
</feature>
<dbReference type="Pfam" id="PF24779">
    <property type="entry name" value="UTP23_sensor"/>
    <property type="match status" value="1"/>
</dbReference>
<dbReference type="OrthoDB" id="25675at2759"/>
<feature type="compositionally biased region" description="Gly residues" evidence="2">
    <location>
        <begin position="306"/>
        <end position="318"/>
    </location>
</feature>
<dbReference type="Gene3D" id="3.40.50.1010">
    <property type="entry name" value="5'-nuclease"/>
    <property type="match status" value="1"/>
</dbReference>
<accession>A0A0N0NL25</accession>
<protein>
    <submittedName>
        <fullName evidence="4">rRNA-processing protein utp23</fullName>
    </submittedName>
</protein>
<dbReference type="PANTHER" id="PTHR12416">
    <property type="entry name" value="RRNA-PROCESSING PROTEIN UTP23 HOMOLOG"/>
    <property type="match status" value="1"/>
</dbReference>
<evidence type="ECO:0000313" key="4">
    <source>
        <dbReference type="EMBL" id="KPI38539.1"/>
    </source>
</evidence>
<dbReference type="Proteomes" id="UP000038010">
    <property type="component" value="Unassembled WGS sequence"/>
</dbReference>
<feature type="compositionally biased region" description="Basic and acidic residues" evidence="2">
    <location>
        <begin position="197"/>
        <end position="209"/>
    </location>
</feature>
<gene>
    <name evidence="4" type="ORF">AB675_4102</name>
</gene>
<dbReference type="GO" id="GO:0032040">
    <property type="term" value="C:small-subunit processome"/>
    <property type="evidence" value="ECO:0007669"/>
    <property type="project" value="InterPro"/>
</dbReference>
<comment type="caution">
    <text evidence="4">The sequence shown here is derived from an EMBL/GenBank/DDBJ whole genome shotgun (WGS) entry which is preliminary data.</text>
</comment>
<dbReference type="Pfam" id="PF04900">
    <property type="entry name" value="Fcf1"/>
    <property type="match status" value="1"/>
</dbReference>
<proteinExistence type="predicted"/>
<feature type="compositionally biased region" description="Basic residues" evidence="2">
    <location>
        <begin position="288"/>
        <end position="298"/>
    </location>
</feature>
<dbReference type="GeneID" id="28736097"/>
<feature type="domain" description="UTP23 sensor motif region" evidence="3">
    <location>
        <begin position="257"/>
        <end position="271"/>
    </location>
</feature>
<evidence type="ECO:0000256" key="1">
    <source>
        <dbReference type="ARBA" id="ARBA00023242"/>
    </source>
</evidence>
<feature type="compositionally biased region" description="Basic and acidic residues" evidence="2">
    <location>
        <begin position="72"/>
        <end position="87"/>
    </location>
</feature>
<dbReference type="InterPro" id="IPR006984">
    <property type="entry name" value="Fcf1/UTP23"/>
</dbReference>
<evidence type="ECO:0000256" key="2">
    <source>
        <dbReference type="SAM" id="MobiDB-lite"/>
    </source>
</evidence>
<keyword evidence="1" id="KW-0539">Nucleus</keyword>
<evidence type="ECO:0000313" key="5">
    <source>
        <dbReference type="Proteomes" id="UP000038010"/>
    </source>
</evidence>
<dbReference type="AlphaFoldDB" id="A0A0N0NL25"/>
<evidence type="ECO:0000259" key="3">
    <source>
        <dbReference type="Pfam" id="PF24779"/>
    </source>
</evidence>
<dbReference type="EMBL" id="LFJN01000018">
    <property type="protein sequence ID" value="KPI38539.1"/>
    <property type="molecule type" value="Genomic_DNA"/>
</dbReference>
<reference evidence="4 5" key="1">
    <citation type="submission" date="2015-06" db="EMBL/GenBank/DDBJ databases">
        <title>Draft genome of the ant-associated black yeast Phialophora attae CBS 131958.</title>
        <authorList>
            <person name="Moreno L.F."/>
            <person name="Stielow B.J."/>
            <person name="de Hoog S."/>
            <person name="Vicente V.A."/>
            <person name="Weiss V.A."/>
            <person name="de Vries M."/>
            <person name="Cruz L.M."/>
            <person name="Souza E.M."/>
        </authorList>
    </citation>
    <scope>NUCLEOTIDE SEQUENCE [LARGE SCALE GENOMIC DNA]</scope>
    <source>
        <strain evidence="4 5">CBS 131958</strain>
    </source>
</reference>
<feature type="compositionally biased region" description="Basic and acidic residues" evidence="2">
    <location>
        <begin position="237"/>
        <end position="246"/>
    </location>
</feature>
<sequence length="318" mass="35749">MRAKRSKKYRKTMSQYQSAFSFRPPYQVLLSSAFLKQCHAFHMPLQKFLENTLHDPCRLFVTQCTLDKISKEHEKDKLRRGDKRLGGRPDYLPPPTEVPLRYCKHKDEDGNELGVVGEERCLLDLVSGQVKGGAEVRNKQHFVLAAADEADLSEKKGYQSKAPHIDLRQRVRMIPGVPIVYVKRSVMILEELSAASEAKKRQTERETFKDSLGVTNDRKRKRGEDDEEGDEFGGNDMLKELMREENVQMPTARGLARPKGPNPLSVKKKKKVQINPAAPADQPENQKKPSRRIRGKKKKDAEGVAMAGGGGGGASDGD</sequence>
<keyword evidence="5" id="KW-1185">Reference proteome</keyword>
<dbReference type="RefSeq" id="XP_017998502.1">
    <property type="nucleotide sequence ID" value="XM_018144217.1"/>
</dbReference>